<dbReference type="InterPro" id="IPR000834">
    <property type="entry name" value="Peptidase_M14"/>
</dbReference>
<dbReference type="EMBL" id="JBFMVT010000002">
    <property type="protein sequence ID" value="MEW7314936.1"/>
    <property type="molecule type" value="Genomic_DNA"/>
</dbReference>
<keyword evidence="1" id="KW-0378">Hydrolase</keyword>
<keyword evidence="1" id="KW-0479">Metal-binding</keyword>
<organism evidence="4 5">
    <name type="scientific">Buttiauxella gaviniae</name>
    <dbReference type="NCBI Taxonomy" id="82990"/>
    <lineage>
        <taxon>Bacteria</taxon>
        <taxon>Pseudomonadati</taxon>
        <taxon>Pseudomonadota</taxon>
        <taxon>Gammaproteobacteria</taxon>
        <taxon>Enterobacterales</taxon>
        <taxon>Enterobacteriaceae</taxon>
        <taxon>Buttiauxella</taxon>
    </lineage>
</organism>
<comment type="subcellular location">
    <subcellularLocation>
        <location evidence="1">Cytoplasm</location>
    </subcellularLocation>
</comment>
<evidence type="ECO:0000259" key="3">
    <source>
        <dbReference type="PROSITE" id="PS52035"/>
    </source>
</evidence>
<feature type="binding site" evidence="1">
    <location>
        <position position="52"/>
    </location>
    <ligand>
        <name>Zn(2+)</name>
        <dbReference type="ChEBI" id="CHEBI:29105"/>
        <note>catalytic</note>
    </ligand>
</feature>
<dbReference type="SUPFAM" id="SSF53187">
    <property type="entry name" value="Zn-dependent exopeptidases"/>
    <property type="match status" value="1"/>
</dbReference>
<keyword evidence="1" id="KW-0963">Cytoplasm</keyword>
<comment type="similarity">
    <text evidence="1 2">Belongs to the peptidase M14 family.</text>
</comment>
<keyword evidence="1" id="KW-0961">Cell wall biogenesis/degradation</keyword>
<dbReference type="NCBIfam" id="NF007897">
    <property type="entry name" value="PRK10602.1"/>
    <property type="match status" value="1"/>
</dbReference>
<reference evidence="4 5" key="1">
    <citation type="submission" date="2024-07" db="EMBL/GenBank/DDBJ databases">
        <authorList>
            <person name="Wang L."/>
        </authorList>
    </citation>
    <scope>NUCLEOTIDE SEQUENCE [LARGE SCALE GENOMIC DNA]</scope>
    <source>
        <strain evidence="4 5">WL359</strain>
    </source>
</reference>
<comment type="function">
    <text evidence="1">Involved in muropeptide degradation. Catalyzes the hydrolysis of the gamma-D-glutamyl-diaminopimelic acid (gamma-D-Glu-Dap) amide bond in the murein tripeptide L-alanyl-gamma-D-glutamyl-meso-diaminopimelic acid, leading to the formation of L-Ala-gamma-D-Glu and Dap.</text>
</comment>
<keyword evidence="1" id="KW-0121">Carboxypeptidase</keyword>
<comment type="pathway">
    <text evidence="1">Cell wall degradation; peptidoglycan degradation.</text>
</comment>
<evidence type="ECO:0000313" key="5">
    <source>
        <dbReference type="Proteomes" id="UP001555342"/>
    </source>
</evidence>
<keyword evidence="1" id="KW-0482">Metalloprotease</keyword>
<comment type="subunit">
    <text evidence="1">Homodimer.</text>
</comment>
<evidence type="ECO:0000313" key="4">
    <source>
        <dbReference type="EMBL" id="MEW7314936.1"/>
    </source>
</evidence>
<keyword evidence="5" id="KW-1185">Reference proteome</keyword>
<dbReference type="Proteomes" id="UP001555342">
    <property type="component" value="Unassembled WGS sequence"/>
</dbReference>
<dbReference type="Gene3D" id="3.40.630.10">
    <property type="entry name" value="Zn peptidases"/>
    <property type="match status" value="1"/>
</dbReference>
<feature type="binding site" evidence="1">
    <location>
        <position position="49"/>
    </location>
    <ligand>
        <name>Zn(2+)</name>
        <dbReference type="ChEBI" id="CHEBI:29105"/>
        <note>catalytic</note>
    </ligand>
</feature>
<keyword evidence="1" id="KW-0862">Zinc</keyword>
<sequence>MSGHRPRSQRGHLPSGSERYGKSVFGAPLIWFPATPGEQRSGLIIAGTHGDENAAMVTLSCALRTLEPAHRRHHVVLAVNPDGCQLGLRANANGVDLNRNFPAANWKAGETVYRWNSSADERDVVLSTGKKPGSEPETTALCQLIHTLQPAWIVSFHDPLGCIEDPDNSPLGAWLAKEFELPLVTSVGYETPGSFGSWCADLDLPCITAEFPPISADEASERYLDAMMGLLHWQKK</sequence>
<keyword evidence="1" id="KW-0645">Protease</keyword>
<dbReference type="HAMAP" id="MF_02211">
    <property type="entry name" value="MpaA_carboxypeptidase"/>
    <property type="match status" value="1"/>
</dbReference>
<dbReference type="RefSeq" id="WP_367596946.1">
    <property type="nucleotide sequence ID" value="NZ_JBFMVT010000002.1"/>
</dbReference>
<dbReference type="InterPro" id="IPR043691">
    <property type="entry name" value="MpaA"/>
</dbReference>
<feature type="domain" description="Peptidase M14" evidence="3">
    <location>
        <begin position="1"/>
        <end position="234"/>
    </location>
</feature>
<name>A0ABV3P000_9ENTR</name>
<gene>
    <name evidence="1 4" type="primary">mpaA</name>
    <name evidence="4" type="ORF">AB1E22_19890</name>
</gene>
<accession>A0ABV3P000</accession>
<dbReference type="PROSITE" id="PS52035">
    <property type="entry name" value="PEPTIDASE_M14"/>
    <property type="match status" value="1"/>
</dbReference>
<comment type="cofactor">
    <cofactor evidence="1">
        <name>Zn(2+)</name>
        <dbReference type="ChEBI" id="CHEBI:29105"/>
    </cofactor>
    <text evidence="1">Binds 1 zinc ion per subunit.</text>
</comment>
<comment type="caution">
    <text evidence="4">The sequence shown here is derived from an EMBL/GenBank/DDBJ whole genome shotgun (WGS) entry which is preliminary data.</text>
</comment>
<evidence type="ECO:0000256" key="1">
    <source>
        <dbReference type="HAMAP-Rule" id="MF_02211"/>
    </source>
</evidence>
<comment type="catalytic activity">
    <reaction evidence="1">
        <text>L-alanyl-gamma-D-glutamyl-meso-2,6-diaminopimelate + H2O = L-alanyl-D-glutamate + meso-2,6-diaminopimelate</text>
        <dbReference type="Rhea" id="RHEA:28398"/>
        <dbReference type="ChEBI" id="CHEBI:15377"/>
        <dbReference type="ChEBI" id="CHEBI:57791"/>
        <dbReference type="ChEBI" id="CHEBI:61395"/>
        <dbReference type="ChEBI" id="CHEBI:61401"/>
    </reaction>
</comment>
<protein>
    <recommendedName>
        <fullName evidence="1">Murein peptide amidase A</fullName>
        <ecNumber evidence="1">3.4.17.-</ecNumber>
    </recommendedName>
    <alternativeName>
        <fullName evidence="1">Gamma-D-Glu-Dap amidase</fullName>
    </alternativeName>
    <alternativeName>
        <fullName evidence="1">Zinc metallocarboxypeptidase MpaA</fullName>
    </alternativeName>
</protein>
<feature type="active site" description="Proton donor/acceptor" evidence="2">
    <location>
        <position position="210"/>
    </location>
</feature>
<dbReference type="Pfam" id="PF00246">
    <property type="entry name" value="Peptidase_M14"/>
    <property type="match status" value="1"/>
</dbReference>
<evidence type="ECO:0000256" key="2">
    <source>
        <dbReference type="PROSITE-ProRule" id="PRU01379"/>
    </source>
</evidence>
<feature type="binding site" evidence="1">
    <location>
        <position position="157"/>
    </location>
    <ligand>
        <name>Zn(2+)</name>
        <dbReference type="ChEBI" id="CHEBI:29105"/>
        <note>catalytic</note>
    </ligand>
</feature>
<dbReference type="EC" id="3.4.17.-" evidence="1"/>
<proteinExistence type="inferred from homology"/>